<feature type="transmembrane region" description="Helical" evidence="1">
    <location>
        <begin position="20"/>
        <end position="37"/>
    </location>
</feature>
<keyword evidence="1" id="KW-0812">Transmembrane</keyword>
<evidence type="ECO:0000256" key="1">
    <source>
        <dbReference type="SAM" id="Phobius"/>
    </source>
</evidence>
<organism evidence="2 3">
    <name type="scientific">Legionella lytica</name>
    <dbReference type="NCBI Taxonomy" id="96232"/>
    <lineage>
        <taxon>Bacteria</taxon>
        <taxon>Pseudomonadati</taxon>
        <taxon>Pseudomonadota</taxon>
        <taxon>Gammaproteobacteria</taxon>
        <taxon>Legionellales</taxon>
        <taxon>Legionellaceae</taxon>
        <taxon>Legionella</taxon>
    </lineage>
</organism>
<reference evidence="2" key="1">
    <citation type="submission" date="2021-03" db="EMBL/GenBank/DDBJ databases">
        <title>Legionella lytica PCM 2298.</title>
        <authorList>
            <person name="Koper P."/>
        </authorList>
    </citation>
    <scope>NUCLEOTIDE SEQUENCE</scope>
    <source>
        <strain evidence="2">PCM 2298</strain>
    </source>
</reference>
<name>A0ABY4Y4J8_9GAMM</name>
<dbReference type="Proteomes" id="UP001057474">
    <property type="component" value="Chromosome"/>
</dbReference>
<dbReference type="RefSeq" id="WP_252578673.1">
    <property type="nucleotide sequence ID" value="NZ_CP071527.1"/>
</dbReference>
<keyword evidence="3" id="KW-1185">Reference proteome</keyword>
<accession>A0ABY4Y4J8</accession>
<keyword evidence="1" id="KW-1133">Transmembrane helix</keyword>
<gene>
    <name evidence="2" type="ORF">J2N86_07320</name>
</gene>
<proteinExistence type="predicted"/>
<keyword evidence="1" id="KW-0472">Membrane</keyword>
<dbReference type="EMBL" id="CP071527">
    <property type="protein sequence ID" value="USQ12538.1"/>
    <property type="molecule type" value="Genomic_DNA"/>
</dbReference>
<protein>
    <submittedName>
        <fullName evidence="2">Uncharacterized protein</fullName>
    </submittedName>
</protein>
<evidence type="ECO:0000313" key="2">
    <source>
        <dbReference type="EMBL" id="USQ12538.1"/>
    </source>
</evidence>
<evidence type="ECO:0000313" key="3">
    <source>
        <dbReference type="Proteomes" id="UP001057474"/>
    </source>
</evidence>
<sequence>MTLPWNGNSLYFYKQLEHQVNRILLFILISIVGVANAGQFGPKVKPTCPVPGKSMNVDNFRIIPTGATSVIEDEKGREWNVYIYGKNITINKEIIKEVISNPINEMPRQAKEVFGAWLCVYDGKANDVTFEGSSSYITP</sequence>